<protein>
    <submittedName>
        <fullName evidence="4">Ciga protein</fullName>
    </submittedName>
</protein>
<dbReference type="CDD" id="cd11296">
    <property type="entry name" value="O-FucT_like"/>
    <property type="match status" value="1"/>
</dbReference>
<dbReference type="Gene3D" id="3.40.50.11340">
    <property type="match status" value="1"/>
</dbReference>
<keyword evidence="5" id="KW-1185">Reference proteome</keyword>
<keyword evidence="1" id="KW-0808">Transferase</keyword>
<evidence type="ECO:0000256" key="3">
    <source>
        <dbReference type="ARBA" id="ARBA00023277"/>
    </source>
</evidence>
<dbReference type="GO" id="GO:0006004">
    <property type="term" value="P:fucose metabolic process"/>
    <property type="evidence" value="ECO:0007669"/>
    <property type="project" value="UniProtKB-KW"/>
</dbReference>
<gene>
    <name evidence="4" type="ORF">F8M41_015914</name>
</gene>
<evidence type="ECO:0000313" key="5">
    <source>
        <dbReference type="Proteomes" id="UP000439903"/>
    </source>
</evidence>
<evidence type="ECO:0000313" key="4">
    <source>
        <dbReference type="EMBL" id="KAF0521123.1"/>
    </source>
</evidence>
<dbReference type="EMBL" id="WTPW01000339">
    <property type="protein sequence ID" value="KAF0521123.1"/>
    <property type="molecule type" value="Genomic_DNA"/>
</dbReference>
<dbReference type="Proteomes" id="UP000439903">
    <property type="component" value="Unassembled WGS sequence"/>
</dbReference>
<evidence type="ECO:0000256" key="2">
    <source>
        <dbReference type="ARBA" id="ARBA00023253"/>
    </source>
</evidence>
<evidence type="ECO:0000256" key="1">
    <source>
        <dbReference type="ARBA" id="ARBA00022679"/>
    </source>
</evidence>
<dbReference type="PANTHER" id="PTHR36050">
    <property type="entry name" value="O-FUCOSYLTRANSFERASE 30"/>
    <property type="match status" value="1"/>
</dbReference>
<keyword evidence="3" id="KW-0119">Carbohydrate metabolism</keyword>
<comment type="caution">
    <text evidence="4">The sequence shown here is derived from an EMBL/GenBank/DDBJ whole genome shotgun (WGS) entry which is preliminary data.</text>
</comment>
<accession>A0A8H4EN71</accession>
<dbReference type="Gene3D" id="3.40.50.11350">
    <property type="match status" value="1"/>
</dbReference>
<dbReference type="GO" id="GO:0016740">
    <property type="term" value="F:transferase activity"/>
    <property type="evidence" value="ECO:0007669"/>
    <property type="project" value="UniProtKB-KW"/>
</dbReference>
<proteinExistence type="predicted"/>
<dbReference type="PANTHER" id="PTHR36050:SF1">
    <property type="entry name" value="O-FUCOSYLTRANSFERASE 30"/>
    <property type="match status" value="1"/>
</dbReference>
<organism evidence="4 5">
    <name type="scientific">Gigaspora margarita</name>
    <dbReference type="NCBI Taxonomy" id="4874"/>
    <lineage>
        <taxon>Eukaryota</taxon>
        <taxon>Fungi</taxon>
        <taxon>Fungi incertae sedis</taxon>
        <taxon>Mucoromycota</taxon>
        <taxon>Glomeromycotina</taxon>
        <taxon>Glomeromycetes</taxon>
        <taxon>Diversisporales</taxon>
        <taxon>Gigasporaceae</taxon>
        <taxon>Gigaspora</taxon>
    </lineage>
</organism>
<dbReference type="AlphaFoldDB" id="A0A8H4EN71"/>
<dbReference type="InterPro" id="IPR019378">
    <property type="entry name" value="GDP-Fuc_O-FucTrfase"/>
</dbReference>
<dbReference type="OrthoDB" id="1882547at2759"/>
<keyword evidence="2" id="KW-0294">Fucose metabolism</keyword>
<name>A0A8H4EN71_GIGMA</name>
<sequence>MHVFQNFLPRRLECIVTLKILFTISWISYFIFEHESEMSWNFNNFSTIQTTDQEKYLTYLPHSGFHNQRISLINAIFLAWFLNRTLIIPPPLLYKNHALIPMRYFDRLYKDLSKLKLCKNNSLKNFNEESYIGYDWEELMDFTFLKRNIKYFKRRDFNFTQLIKSLHINNDNDVYNITDNQLQFYDSSVSIDEYWHFTTRINLIDLSKRPEKLLHFGSLFSSYKIITRLPENENFRNKLNHTMLPNNPTILKIVNRIVDRIGGTDNYIGVHARIGKGFLNQNETMQNLTEVIQNDFKDIDVKNSNACLQTKIFLATDVPRNISSIQLFFQTFPCVYMLDDFDDLLEPLKSLKNPNDGMIMFEFLIPFVDLLVVSMGNKFYKTYSSTFSKYAQFLNQIWLEDKQQNI</sequence>
<dbReference type="Pfam" id="PF10250">
    <property type="entry name" value="O-FucT"/>
    <property type="match status" value="1"/>
</dbReference>
<reference evidence="4 5" key="1">
    <citation type="journal article" date="2019" name="Environ. Microbiol.">
        <title>At the nexus of three kingdoms: the genome of the mycorrhizal fungus Gigaspora margarita provides insights into plant, endobacterial and fungal interactions.</title>
        <authorList>
            <person name="Venice F."/>
            <person name="Ghignone S."/>
            <person name="Salvioli di Fossalunga A."/>
            <person name="Amselem J."/>
            <person name="Novero M."/>
            <person name="Xianan X."/>
            <person name="Sedzielewska Toro K."/>
            <person name="Morin E."/>
            <person name="Lipzen A."/>
            <person name="Grigoriev I.V."/>
            <person name="Henrissat B."/>
            <person name="Martin F.M."/>
            <person name="Bonfante P."/>
        </authorList>
    </citation>
    <scope>NUCLEOTIDE SEQUENCE [LARGE SCALE GENOMIC DNA]</scope>
    <source>
        <strain evidence="4 5">BEG34</strain>
    </source>
</reference>